<evidence type="ECO:0000313" key="2">
    <source>
        <dbReference type="Proteomes" id="UP001595814"/>
    </source>
</evidence>
<dbReference type="Proteomes" id="UP001595814">
    <property type="component" value="Unassembled WGS sequence"/>
</dbReference>
<organism evidence="1 2">
    <name type="scientific">Euzebyella saccharophila</name>
    <dbReference type="NCBI Taxonomy" id="679664"/>
    <lineage>
        <taxon>Bacteria</taxon>
        <taxon>Pseudomonadati</taxon>
        <taxon>Bacteroidota</taxon>
        <taxon>Flavobacteriia</taxon>
        <taxon>Flavobacteriales</taxon>
        <taxon>Flavobacteriaceae</taxon>
        <taxon>Euzebyella</taxon>
    </lineage>
</organism>
<comment type="caution">
    <text evidence="1">The sequence shown here is derived from an EMBL/GenBank/DDBJ whole genome shotgun (WGS) entry which is preliminary data.</text>
</comment>
<keyword evidence="2" id="KW-1185">Reference proteome</keyword>
<dbReference type="EMBL" id="JBHSAW010000004">
    <property type="protein sequence ID" value="MFC4095166.1"/>
    <property type="molecule type" value="Genomic_DNA"/>
</dbReference>
<sequence length="315" mass="35562">MKIYLDKILVPIMLLGCLIAYSQKDEDGNSQQKSNIQTYTPSKLLKKGQWDIKFFNGLYTQTKQTLEGSEKVDIPRQTFFTNTTEIYTGVSNSSRINVGFVFQVRANTYNGAKTLEAFKFEDNETDARSGLTTIAPSIRVQPFANIGNFSFTSSFLIPVFKDVATAPYLDKRSYFWETKFFYDKTFGNNKWQLFTEADLGFNFGEKRASANASEDNIGERFANNSMVVPLSVFLSYFPSDKSTVFVNAQQSFFIGYDNPDANGNNFSQNYTALGFGGKYQLTKALNVEVSYNNFVRGHSFQGLGETYSLGLRALF</sequence>
<dbReference type="RefSeq" id="WP_192461119.1">
    <property type="nucleotide sequence ID" value="NZ_JACYFJ010000001.1"/>
</dbReference>
<evidence type="ECO:0008006" key="3">
    <source>
        <dbReference type="Google" id="ProtNLM"/>
    </source>
</evidence>
<accession>A0ABV8JNJ0</accession>
<gene>
    <name evidence="1" type="ORF">ACFOUT_04730</name>
</gene>
<proteinExistence type="predicted"/>
<protein>
    <recommendedName>
        <fullName evidence="3">Transporter</fullName>
    </recommendedName>
</protein>
<evidence type="ECO:0000313" key="1">
    <source>
        <dbReference type="EMBL" id="MFC4095166.1"/>
    </source>
</evidence>
<reference evidence="2" key="1">
    <citation type="journal article" date="2019" name="Int. J. Syst. Evol. Microbiol.">
        <title>The Global Catalogue of Microorganisms (GCM) 10K type strain sequencing project: providing services to taxonomists for standard genome sequencing and annotation.</title>
        <authorList>
            <consortium name="The Broad Institute Genomics Platform"/>
            <consortium name="The Broad Institute Genome Sequencing Center for Infectious Disease"/>
            <person name="Wu L."/>
            <person name="Ma J."/>
        </authorList>
    </citation>
    <scope>NUCLEOTIDE SEQUENCE [LARGE SCALE GENOMIC DNA]</scope>
    <source>
        <strain evidence="2">CECT 7477</strain>
    </source>
</reference>
<name>A0ABV8JNJ0_9FLAO</name>